<dbReference type="Proteomes" id="UP000886520">
    <property type="component" value="Chromosome 4"/>
</dbReference>
<evidence type="ECO:0000313" key="2">
    <source>
        <dbReference type="Proteomes" id="UP000886520"/>
    </source>
</evidence>
<organism evidence="1 2">
    <name type="scientific">Adiantum capillus-veneris</name>
    <name type="common">Maidenhair fern</name>
    <dbReference type="NCBI Taxonomy" id="13818"/>
    <lineage>
        <taxon>Eukaryota</taxon>
        <taxon>Viridiplantae</taxon>
        <taxon>Streptophyta</taxon>
        <taxon>Embryophyta</taxon>
        <taxon>Tracheophyta</taxon>
        <taxon>Polypodiopsida</taxon>
        <taxon>Polypodiidae</taxon>
        <taxon>Polypodiales</taxon>
        <taxon>Pteridineae</taxon>
        <taxon>Pteridaceae</taxon>
        <taxon>Vittarioideae</taxon>
        <taxon>Adiantum</taxon>
    </lineage>
</organism>
<dbReference type="EMBL" id="JABFUD020000004">
    <property type="protein sequence ID" value="KAI5080433.1"/>
    <property type="molecule type" value="Genomic_DNA"/>
</dbReference>
<gene>
    <name evidence="1" type="ORF">GOP47_0003616</name>
</gene>
<evidence type="ECO:0000313" key="1">
    <source>
        <dbReference type="EMBL" id="KAI5080433.1"/>
    </source>
</evidence>
<comment type="caution">
    <text evidence="1">The sequence shown here is derived from an EMBL/GenBank/DDBJ whole genome shotgun (WGS) entry which is preliminary data.</text>
</comment>
<accession>A0A9D4V763</accession>
<name>A0A9D4V763_ADICA</name>
<dbReference type="AlphaFoldDB" id="A0A9D4V763"/>
<sequence>MQPSIGEYHVVNRRQPSRCASSKSLNRVAELTAATDSSRVCEQEIGHNRELQAVKGLKAKHSVALFNKRVCKQHEQHLFFLLENEQGNWAALQR</sequence>
<proteinExistence type="predicted"/>
<reference evidence="1" key="1">
    <citation type="submission" date="2021-01" db="EMBL/GenBank/DDBJ databases">
        <title>Adiantum capillus-veneris genome.</title>
        <authorList>
            <person name="Fang Y."/>
            <person name="Liao Q."/>
        </authorList>
    </citation>
    <scope>NUCLEOTIDE SEQUENCE</scope>
    <source>
        <strain evidence="1">H3</strain>
        <tissue evidence="1">Leaf</tissue>
    </source>
</reference>
<keyword evidence="2" id="KW-1185">Reference proteome</keyword>
<protein>
    <submittedName>
        <fullName evidence="1">Uncharacterized protein</fullName>
    </submittedName>
</protein>